<evidence type="ECO:0000313" key="2">
    <source>
        <dbReference type="EMBL" id="SFV33669.1"/>
    </source>
</evidence>
<dbReference type="Proteomes" id="UP000199537">
    <property type="component" value="Unassembled WGS sequence"/>
</dbReference>
<proteinExistence type="predicted"/>
<accession>A0A1I7NG84</accession>
<dbReference type="InterPro" id="IPR036397">
    <property type="entry name" value="RNaseH_sf"/>
</dbReference>
<reference evidence="3" key="1">
    <citation type="submission" date="2016-10" db="EMBL/GenBank/DDBJ databases">
        <authorList>
            <person name="Varghese N."/>
            <person name="Submissions S."/>
        </authorList>
    </citation>
    <scope>NUCLEOTIDE SEQUENCE [LARGE SCALE GENOMIC DNA]</scope>
    <source>
        <strain evidence="3">DSM 14807</strain>
    </source>
</reference>
<dbReference type="InterPro" id="IPR019288">
    <property type="entry name" value="3'-5'_exonuclease_PolB-like"/>
</dbReference>
<feature type="domain" description="Predicted 3'-5' exonuclease PolB-like" evidence="1">
    <location>
        <begin position="88"/>
        <end position="236"/>
    </location>
</feature>
<dbReference type="OrthoDB" id="9773351at2"/>
<dbReference type="STRING" id="1393122.SAMN05660895_1778"/>
<protein>
    <recommendedName>
        <fullName evidence="1">Predicted 3'-5' exonuclease PolB-like domain-containing protein</fullName>
    </recommendedName>
</protein>
<gene>
    <name evidence="2" type="ORF">SAMN05660895_1778</name>
</gene>
<organism evidence="2 3">
    <name type="scientific">Thermoflavifilum thermophilum</name>
    <dbReference type="NCBI Taxonomy" id="1393122"/>
    <lineage>
        <taxon>Bacteria</taxon>
        <taxon>Pseudomonadati</taxon>
        <taxon>Bacteroidota</taxon>
        <taxon>Chitinophagia</taxon>
        <taxon>Chitinophagales</taxon>
        <taxon>Chitinophagaceae</taxon>
        <taxon>Thermoflavifilum</taxon>
    </lineage>
</organism>
<dbReference type="SUPFAM" id="SSF53098">
    <property type="entry name" value="Ribonuclease H-like"/>
    <property type="match status" value="1"/>
</dbReference>
<dbReference type="GO" id="GO:0003676">
    <property type="term" value="F:nucleic acid binding"/>
    <property type="evidence" value="ECO:0007669"/>
    <property type="project" value="InterPro"/>
</dbReference>
<dbReference type="InterPro" id="IPR012337">
    <property type="entry name" value="RNaseH-like_sf"/>
</dbReference>
<sequence>MLNQLNLSELLLIDIETVPGQARFEEISPALQELWIEKHSKIKPESGIPPSEAYAERAGIYAEFGKIICISAGYFTASSGDITQEAATHFQFRVTSFFGDQESEILQDFFQVVKKVQHKPGFRLAGHNIQEFDLPYICRRALIQGLALPEALQLYGKKPWEVPVLDTLHLWRFGDYKHYTSLQLLTTVLGIPSPKEDLHGSEVAKVYWQDHDFERIVQYCQKDVVAVAQLLLRLQNLPLLEDQDIQYV</sequence>
<keyword evidence="3" id="KW-1185">Reference proteome</keyword>
<dbReference type="Gene3D" id="3.30.420.10">
    <property type="entry name" value="Ribonuclease H-like superfamily/Ribonuclease H"/>
    <property type="match status" value="1"/>
</dbReference>
<dbReference type="EMBL" id="FPCJ01000001">
    <property type="protein sequence ID" value="SFV33669.1"/>
    <property type="molecule type" value="Genomic_DNA"/>
</dbReference>
<name>A0A1I7NG84_9BACT</name>
<dbReference type="Pfam" id="PF10108">
    <property type="entry name" value="DNA_pol_B_exo2"/>
    <property type="match status" value="1"/>
</dbReference>
<evidence type="ECO:0000313" key="3">
    <source>
        <dbReference type="Proteomes" id="UP000199537"/>
    </source>
</evidence>
<dbReference type="RefSeq" id="WP_092459915.1">
    <property type="nucleotide sequence ID" value="NZ_FPCJ01000001.1"/>
</dbReference>
<dbReference type="AlphaFoldDB" id="A0A1I7NG84"/>
<evidence type="ECO:0000259" key="1">
    <source>
        <dbReference type="Pfam" id="PF10108"/>
    </source>
</evidence>